<comment type="caution">
    <text evidence="4">The sequence shown here is derived from an EMBL/GenBank/DDBJ whole genome shotgun (WGS) entry which is preliminary data.</text>
</comment>
<dbReference type="OrthoDB" id="427480at2759"/>
<feature type="domain" description="ABC1 atypical kinase-like" evidence="2">
    <location>
        <begin position="625"/>
        <end position="871"/>
    </location>
</feature>
<dbReference type="PANTHER" id="PTHR10566:SF128">
    <property type="entry name" value="UBIB DOMAIN CONTAINING KINASE"/>
    <property type="match status" value="1"/>
</dbReference>
<gene>
    <name evidence="4" type="ORF">IV203_013836</name>
    <name evidence="3" type="ORF">IV203_014205</name>
</gene>
<name>A0A9K3Q8B9_9STRA</name>
<dbReference type="Pfam" id="PF03109">
    <property type="entry name" value="ABC1"/>
    <property type="match status" value="1"/>
</dbReference>
<dbReference type="EMBL" id="JAGRRH010000001">
    <property type="protein sequence ID" value="KAG7374741.1"/>
    <property type="molecule type" value="Genomic_DNA"/>
</dbReference>
<sequence>MATTITHENDPSPEAALREAATIAWTNLLRMRTAVGEKAVVGSPSSTNSDGICSTSSSALYHVHPDCATLILLDEKGSFVTGRPGNTEWPASLTTSNNGLFFVEAIKILPQGQQSAASIQFTVETDTVNEFYAGFMVFLHDTPKEKASQNVTWIWNCISLAMAPRIACRKVLPETFQQVAALTWDGYCHANRQCDGDLMAQYFHSTCRLTYSTSGPDEESENPKIVICDSDAFYEKVTHRYTRETIHQHHRHLQQHPQVGDGDTLTSMEFATPDLCMVILDVGHPPFLWTDVLTCARIGRAKDNQNQKDTESDEPSWWIMHKSSECEPHPLTLNESAVSTRKRNKRKTMRQHATMSAVLCVFFLLQVTVHYNDGNAFSTSTSLQPFGPSQVRLRKHSRHIQRHQRSATISKQPLFAAEAARHENRFDDSNDYPYGKSGWSSFTFPSSFRTANMEFPSIELPDAILMIQETHEKYLETIQIVKKRRVFQRLVEIFSIMSGEILRPVLCSVIKSKPDLSKIHIPTDDDWDAFWSEKRGRKQLSNAERVARGIPALGPTFVKLALILATRPDILPIPLAEALGDLHYNVPPFDNLTAKRMIRTDLKTALRQQQQTNLTVSGNPYFQNKRDVDRFMETLSKRPVATGGIAQVYKGYIPGFGNVAVKVLRPGVRRKVERDTTLFHSIATWVESISDNTLNLPFVNLDIGSVRLVEAVDEFTSRVLEDMDFVREAENMKAFSNLYDSRKGTSPTVKVVVPEVLSDLSSNRIIVMEWIDGIRLTNICDDCDEKEQEEKENLELIVQAIEMTVSQLIDHGLLHGDPNLAHVLKVRNPQTGKPEIGYIDFGIVSYVPQTFRDAIVCAVTQLVFARNLEAVADLCGEMGLLPQETLTDPSERKRLMEALQTTMDDVLIWPKNTKGLSTAVPTIRFENLLPALSKFIQSFEFTMPPYFLNNVRALAQLEAMALKLDPNFNVLRVIYPYSINRLMRNPTVSKKVQNTFLEICRNPETKLISPRRVQMLLNDWALWTGYRKRKIFWDLVTSAGGRRVTPVIFQNWCANRVQNITVVLYHCRQFILRSWQRTGGMLLGKTRRNCIRQSPAYISL</sequence>
<dbReference type="AlphaFoldDB" id="A0A9K3Q8B9"/>
<organism evidence="4 5">
    <name type="scientific">Nitzschia inconspicua</name>
    <dbReference type="NCBI Taxonomy" id="303405"/>
    <lineage>
        <taxon>Eukaryota</taxon>
        <taxon>Sar</taxon>
        <taxon>Stramenopiles</taxon>
        <taxon>Ochrophyta</taxon>
        <taxon>Bacillariophyta</taxon>
        <taxon>Bacillariophyceae</taxon>
        <taxon>Bacillariophycidae</taxon>
        <taxon>Bacillariales</taxon>
        <taxon>Bacillariaceae</taxon>
        <taxon>Nitzschia</taxon>
    </lineage>
</organism>
<reference evidence="4" key="2">
    <citation type="submission" date="2021-04" db="EMBL/GenBank/DDBJ databases">
        <authorList>
            <person name="Podell S."/>
        </authorList>
    </citation>
    <scope>NUCLEOTIDE SEQUENCE</scope>
    <source>
        <strain evidence="4">Hildebrandi</strain>
    </source>
</reference>
<evidence type="ECO:0000313" key="5">
    <source>
        <dbReference type="Proteomes" id="UP000693970"/>
    </source>
</evidence>
<dbReference type="Proteomes" id="UP000693970">
    <property type="component" value="Unassembled WGS sequence"/>
</dbReference>
<dbReference type="InterPro" id="IPR004147">
    <property type="entry name" value="ABC1_dom"/>
</dbReference>
<evidence type="ECO:0000259" key="2">
    <source>
        <dbReference type="Pfam" id="PF03109"/>
    </source>
</evidence>
<protein>
    <submittedName>
        <fullName evidence="4">ABC1 family-domain containing protein</fullName>
    </submittedName>
</protein>
<comment type="similarity">
    <text evidence="1">Belongs to the protein kinase superfamily. ADCK protein kinase family.</text>
</comment>
<dbReference type="EMBL" id="JAGRRH010000091">
    <property type="protein sequence ID" value="KAG7337220.1"/>
    <property type="molecule type" value="Genomic_DNA"/>
</dbReference>
<dbReference type="PANTHER" id="PTHR10566">
    <property type="entry name" value="CHAPERONE-ACTIVITY OF BC1 COMPLEX CABC1 -RELATED"/>
    <property type="match status" value="1"/>
</dbReference>
<accession>A0A9K3Q8B9</accession>
<evidence type="ECO:0000256" key="1">
    <source>
        <dbReference type="ARBA" id="ARBA00009670"/>
    </source>
</evidence>
<dbReference type="InterPro" id="IPR050154">
    <property type="entry name" value="UbiB_kinase"/>
</dbReference>
<dbReference type="CDD" id="cd05121">
    <property type="entry name" value="ABC1_ADCK3-like"/>
    <property type="match status" value="1"/>
</dbReference>
<proteinExistence type="inferred from homology"/>
<evidence type="ECO:0000313" key="4">
    <source>
        <dbReference type="EMBL" id="KAG7374741.1"/>
    </source>
</evidence>
<keyword evidence="5" id="KW-1185">Reference proteome</keyword>
<evidence type="ECO:0000313" key="3">
    <source>
        <dbReference type="EMBL" id="KAG7337220.1"/>
    </source>
</evidence>
<reference evidence="4" key="1">
    <citation type="journal article" date="2021" name="Sci. Rep.">
        <title>Diploid genomic architecture of Nitzschia inconspicua, an elite biomass production diatom.</title>
        <authorList>
            <person name="Oliver A."/>
            <person name="Podell S."/>
            <person name="Pinowska A."/>
            <person name="Traller J.C."/>
            <person name="Smith S.R."/>
            <person name="McClure R."/>
            <person name="Beliaev A."/>
            <person name="Bohutskyi P."/>
            <person name="Hill E.A."/>
            <person name="Rabines A."/>
            <person name="Zheng H."/>
            <person name="Allen L.Z."/>
            <person name="Kuo A."/>
            <person name="Grigoriev I.V."/>
            <person name="Allen A.E."/>
            <person name="Hazlebeck D."/>
            <person name="Allen E.E."/>
        </authorList>
    </citation>
    <scope>NUCLEOTIDE SEQUENCE</scope>
    <source>
        <strain evidence="4">Hildebrandi</strain>
    </source>
</reference>